<sequence length="256" mass="27900">MAVATNRAASHHPNRAGSDLAPNSSRPPGRQGRRANPHRAASRLLDRPLGAARHRPVGRTTRPGASSNRTAARRSNARPTQDRLVQNRAIQNRAIQNRAGQNRANVGHRAHPSAPAGANHRHVATYRHARASPGGHLDVGLPSQPVVPGRPNHQPGAGHPARPASSPPEGNNSAHQDRAPRDRDRRGNPRLGAARNGHRPGARSDRTSRPNGQASSPPNGQGNRNPNPRQRHSPSPRSRITRLRWRSRRALWHSRR</sequence>
<name>A0A4R2R4C1_9PSEU</name>
<organism evidence="2 3">
    <name type="scientific">Tamaricihabitans halophyticus</name>
    <dbReference type="NCBI Taxonomy" id="1262583"/>
    <lineage>
        <taxon>Bacteria</taxon>
        <taxon>Bacillati</taxon>
        <taxon>Actinomycetota</taxon>
        <taxon>Actinomycetes</taxon>
        <taxon>Pseudonocardiales</taxon>
        <taxon>Pseudonocardiaceae</taxon>
        <taxon>Tamaricihabitans</taxon>
    </lineage>
</organism>
<accession>A0A4R2R4C1</accession>
<feature type="region of interest" description="Disordered" evidence="1">
    <location>
        <begin position="1"/>
        <end position="256"/>
    </location>
</feature>
<feature type="compositionally biased region" description="Basic residues" evidence="1">
    <location>
        <begin position="229"/>
        <end position="256"/>
    </location>
</feature>
<evidence type="ECO:0000313" key="2">
    <source>
        <dbReference type="EMBL" id="TCP57423.1"/>
    </source>
</evidence>
<comment type="caution">
    <text evidence="2">The sequence shown here is derived from an EMBL/GenBank/DDBJ whole genome shotgun (WGS) entry which is preliminary data.</text>
</comment>
<keyword evidence="3" id="KW-1185">Reference proteome</keyword>
<feature type="compositionally biased region" description="Polar residues" evidence="1">
    <location>
        <begin position="88"/>
        <end position="104"/>
    </location>
</feature>
<gene>
    <name evidence="2" type="ORF">EV191_1011378</name>
</gene>
<feature type="compositionally biased region" description="Basic residues" evidence="1">
    <location>
        <begin position="31"/>
        <end position="41"/>
    </location>
</feature>
<dbReference type="EMBL" id="SLXQ01000001">
    <property type="protein sequence ID" value="TCP57423.1"/>
    <property type="molecule type" value="Genomic_DNA"/>
</dbReference>
<dbReference type="Proteomes" id="UP000294911">
    <property type="component" value="Unassembled WGS sequence"/>
</dbReference>
<evidence type="ECO:0000256" key="1">
    <source>
        <dbReference type="SAM" id="MobiDB-lite"/>
    </source>
</evidence>
<proteinExistence type="predicted"/>
<reference evidence="2 3" key="1">
    <citation type="submission" date="2019-03" db="EMBL/GenBank/DDBJ databases">
        <title>Genomic Encyclopedia of Type Strains, Phase IV (KMG-IV): sequencing the most valuable type-strain genomes for metagenomic binning, comparative biology and taxonomic classification.</title>
        <authorList>
            <person name="Goeker M."/>
        </authorList>
    </citation>
    <scope>NUCLEOTIDE SEQUENCE [LARGE SCALE GENOMIC DNA]</scope>
    <source>
        <strain evidence="2 3">DSM 45765</strain>
    </source>
</reference>
<evidence type="ECO:0000313" key="3">
    <source>
        <dbReference type="Proteomes" id="UP000294911"/>
    </source>
</evidence>
<dbReference type="AlphaFoldDB" id="A0A4R2R4C1"/>
<feature type="compositionally biased region" description="Low complexity" evidence="1">
    <location>
        <begin position="217"/>
        <end position="228"/>
    </location>
</feature>
<protein>
    <submittedName>
        <fullName evidence="2">Uncharacterized protein</fullName>
    </submittedName>
</protein>
<feature type="compositionally biased region" description="Basic residues" evidence="1">
    <location>
        <begin position="119"/>
        <end position="130"/>
    </location>
</feature>
<feature type="compositionally biased region" description="Basic and acidic residues" evidence="1">
    <location>
        <begin position="175"/>
        <end position="187"/>
    </location>
</feature>